<protein>
    <submittedName>
        <fullName evidence="1">Uncharacterized protein</fullName>
    </submittedName>
</protein>
<reference evidence="1" key="1">
    <citation type="submission" date="2021-02" db="EMBL/GenBank/DDBJ databases">
        <authorList>
            <consortium name="DOE Joint Genome Institute"/>
            <person name="Ahrendt S."/>
            <person name="Looney B.P."/>
            <person name="Miyauchi S."/>
            <person name="Morin E."/>
            <person name="Drula E."/>
            <person name="Courty P.E."/>
            <person name="Chicoki N."/>
            <person name="Fauchery L."/>
            <person name="Kohler A."/>
            <person name="Kuo A."/>
            <person name="Labutti K."/>
            <person name="Pangilinan J."/>
            <person name="Lipzen A."/>
            <person name="Riley R."/>
            <person name="Andreopoulos W."/>
            <person name="He G."/>
            <person name="Johnson J."/>
            <person name="Barry K.W."/>
            <person name="Grigoriev I.V."/>
            <person name="Nagy L."/>
            <person name="Hibbett D."/>
            <person name="Henrissat B."/>
            <person name="Matheny P.B."/>
            <person name="Labbe J."/>
            <person name="Martin F."/>
        </authorList>
    </citation>
    <scope>NUCLEOTIDE SEQUENCE</scope>
    <source>
        <strain evidence="1">EC-137</strain>
    </source>
</reference>
<dbReference type="Proteomes" id="UP000814128">
    <property type="component" value="Unassembled WGS sequence"/>
</dbReference>
<evidence type="ECO:0000313" key="2">
    <source>
        <dbReference type="Proteomes" id="UP000814128"/>
    </source>
</evidence>
<gene>
    <name evidence="1" type="ORF">K488DRAFT_73361</name>
</gene>
<keyword evidence="2" id="KW-1185">Reference proteome</keyword>
<organism evidence="1 2">
    <name type="scientific">Vararia minispora EC-137</name>
    <dbReference type="NCBI Taxonomy" id="1314806"/>
    <lineage>
        <taxon>Eukaryota</taxon>
        <taxon>Fungi</taxon>
        <taxon>Dikarya</taxon>
        <taxon>Basidiomycota</taxon>
        <taxon>Agaricomycotina</taxon>
        <taxon>Agaricomycetes</taxon>
        <taxon>Russulales</taxon>
        <taxon>Lachnocladiaceae</taxon>
        <taxon>Vararia</taxon>
    </lineage>
</organism>
<sequence length="999" mass="109132">MVSLDKIMDTTSAEPHRRFLSFSAFSPPQQDQPPTVGDPITGEASPLLFNQFLDRNSGAYANSHGDEIFGVHSVTDASEADTDASYAANRSERVSLSPVYGQLDSSPSTTSTHHATCTDTVSACPVAHEPQAAPSPTADTHSTLDSGSQHCANFSIPTTFAQPDLYGIPPPNSVQHSSPLAGPSFASLPVSAFESGMLHYGHVPQETFTRELDEPPVLPARENSQCEPFAGSGTNVDGLWELCLNEMATQTLASFPRYNQRTLENVVSPAEKQARANSSLVYAAVPTSYLTLNSLNFAPVSGPSPAYNHSAESVSPGHGQYTASASSSTEYRASMDPVGWAPETETQSTQPLISAEGTGEEFALPDHPPLKHQWSANGSATFSCPNGLSSIHYQSAMRKPSHGHELPHRQIHTYPLDPPIFSQAFIPSSLLSLNTYAPGAPKDSTLPQHPAHPVYLTPRLNKRSWEDDEPAEPSKCLHPGAEVKALALSPSLDAPPAPKISENTLTKRLYFSSQESAPVAGPSDILPPPAGPSTTPASLDIQSHVQMATDESRITYPTATFTTRTNAKQTRASDEAGGKSGFPERVVGLGDAANRRSRKSNRNPKPQSVCEVGGCGEPCSDYSTKIRHFVKCVRKNDKEHIRCLNKMPLRFFKRVWGAVPRPECDSCGKDFSRMDAVARHKRESCGKRSKMEGHKQRTAYLGLSGGRSNTWDLAPSRRPGSIWLPAFSHAHCRSTLVIRFHFRPAIDRSEDHYCDGINGARHQLVLYSSSIVIQTVRTDLTPFNASKLHNFQAEGDFVVARVPVEKCVLRLHGVVHFPAYLCWKGGEAKDARQMNRFTHSSPSPPTQLDAPFVNGFGNAIAPESFVRRTVSSPFPFVLLENFLPHWSLNTELLPTVRMPLHAFCAVRARAKQLRSLSGLRLSPFRLLSHSVRLYATSFCLLMPPIHWACNDALGIGLYTIITAHVAFPFTVLTARFTPHQKYALTFFTTVPRAEDNEQI</sequence>
<proteinExistence type="predicted"/>
<comment type="caution">
    <text evidence="1">The sequence shown here is derived from an EMBL/GenBank/DDBJ whole genome shotgun (WGS) entry which is preliminary data.</text>
</comment>
<dbReference type="EMBL" id="MU273711">
    <property type="protein sequence ID" value="KAI0028939.1"/>
    <property type="molecule type" value="Genomic_DNA"/>
</dbReference>
<accession>A0ACB8QAS7</accession>
<reference evidence="1" key="2">
    <citation type="journal article" date="2022" name="New Phytol.">
        <title>Evolutionary transition to the ectomycorrhizal habit in the genomes of a hyperdiverse lineage of mushroom-forming fungi.</title>
        <authorList>
            <person name="Looney B."/>
            <person name="Miyauchi S."/>
            <person name="Morin E."/>
            <person name="Drula E."/>
            <person name="Courty P.E."/>
            <person name="Kohler A."/>
            <person name="Kuo A."/>
            <person name="LaButti K."/>
            <person name="Pangilinan J."/>
            <person name="Lipzen A."/>
            <person name="Riley R."/>
            <person name="Andreopoulos W."/>
            <person name="He G."/>
            <person name="Johnson J."/>
            <person name="Nolan M."/>
            <person name="Tritt A."/>
            <person name="Barry K.W."/>
            <person name="Grigoriev I.V."/>
            <person name="Nagy L.G."/>
            <person name="Hibbett D."/>
            <person name="Henrissat B."/>
            <person name="Matheny P.B."/>
            <person name="Labbe J."/>
            <person name="Martin F.M."/>
        </authorList>
    </citation>
    <scope>NUCLEOTIDE SEQUENCE</scope>
    <source>
        <strain evidence="1">EC-137</strain>
    </source>
</reference>
<name>A0ACB8QAS7_9AGAM</name>
<evidence type="ECO:0000313" key="1">
    <source>
        <dbReference type="EMBL" id="KAI0028939.1"/>
    </source>
</evidence>